<feature type="domain" description="HTH tetR-type" evidence="5">
    <location>
        <begin position="14"/>
        <end position="74"/>
    </location>
</feature>
<keyword evidence="7" id="KW-1185">Reference proteome</keyword>
<keyword evidence="1" id="KW-0805">Transcription regulation</keyword>
<evidence type="ECO:0000313" key="6">
    <source>
        <dbReference type="EMBL" id="OJF11185.1"/>
    </source>
</evidence>
<dbReference type="Pfam" id="PF21597">
    <property type="entry name" value="TetR_C_43"/>
    <property type="match status" value="1"/>
</dbReference>
<dbReference type="GO" id="GO:0003700">
    <property type="term" value="F:DNA-binding transcription factor activity"/>
    <property type="evidence" value="ECO:0007669"/>
    <property type="project" value="TreeGrafter"/>
</dbReference>
<dbReference type="Proteomes" id="UP000182486">
    <property type="component" value="Unassembled WGS sequence"/>
</dbReference>
<dbReference type="PROSITE" id="PS50977">
    <property type="entry name" value="HTH_TETR_2"/>
    <property type="match status" value="1"/>
</dbReference>
<dbReference type="PRINTS" id="PR00455">
    <property type="entry name" value="HTHTETR"/>
</dbReference>
<dbReference type="InterPro" id="IPR009057">
    <property type="entry name" value="Homeodomain-like_sf"/>
</dbReference>
<name>A0A1K0FED4_9ACTN</name>
<dbReference type="EMBL" id="MEIA01000438">
    <property type="protein sequence ID" value="OJF11185.1"/>
    <property type="molecule type" value="Genomic_DNA"/>
</dbReference>
<organism evidence="6 7">
    <name type="scientific">Couchioplanes caeruleus subsp. caeruleus</name>
    <dbReference type="NCBI Taxonomy" id="56427"/>
    <lineage>
        <taxon>Bacteria</taxon>
        <taxon>Bacillati</taxon>
        <taxon>Actinomycetota</taxon>
        <taxon>Actinomycetes</taxon>
        <taxon>Micromonosporales</taxon>
        <taxon>Micromonosporaceae</taxon>
        <taxon>Couchioplanes</taxon>
    </lineage>
</organism>
<evidence type="ECO:0000256" key="4">
    <source>
        <dbReference type="PROSITE-ProRule" id="PRU00335"/>
    </source>
</evidence>
<dbReference type="GO" id="GO:0000976">
    <property type="term" value="F:transcription cis-regulatory region binding"/>
    <property type="evidence" value="ECO:0007669"/>
    <property type="project" value="TreeGrafter"/>
</dbReference>
<dbReference type="Pfam" id="PF00440">
    <property type="entry name" value="TetR_N"/>
    <property type="match status" value="1"/>
</dbReference>
<protein>
    <submittedName>
        <fullName evidence="6">TetR family transcriptional regulator</fullName>
    </submittedName>
</protein>
<dbReference type="SUPFAM" id="SSF48498">
    <property type="entry name" value="Tetracyclin repressor-like, C-terminal domain"/>
    <property type="match status" value="1"/>
</dbReference>
<accession>A0A1K0FED4</accession>
<proteinExistence type="predicted"/>
<dbReference type="AlphaFoldDB" id="A0A1K0FED4"/>
<sequence length="186" mass="19783">MPRLWNDTIAAHRQTVRDATLDAAEALVAERGLASVTMSQIAQTTGIGRATLYKYFPDVDAVLLAWHERQVHRHLHSLTQAGDGGADPAGRLRAVLQTYAGIRHRQPAGELAAGLHRGAHVAHAHQHLRDFVTSLIRDAAAAGDVRSDIAPDELAAYCLHALGAAAGLSDAAVARLVAVTYDGLRA</sequence>
<keyword evidence="2 4" id="KW-0238">DNA-binding</keyword>
<comment type="caution">
    <text evidence="6">The sequence shown here is derived from an EMBL/GenBank/DDBJ whole genome shotgun (WGS) entry which is preliminary data.</text>
</comment>
<dbReference type="SUPFAM" id="SSF46689">
    <property type="entry name" value="Homeodomain-like"/>
    <property type="match status" value="1"/>
</dbReference>
<dbReference type="InterPro" id="IPR049445">
    <property type="entry name" value="TetR_SbtR-like_C"/>
</dbReference>
<evidence type="ECO:0000256" key="2">
    <source>
        <dbReference type="ARBA" id="ARBA00023125"/>
    </source>
</evidence>
<dbReference type="Gene3D" id="1.10.357.10">
    <property type="entry name" value="Tetracycline Repressor, domain 2"/>
    <property type="match status" value="1"/>
</dbReference>
<evidence type="ECO:0000313" key="7">
    <source>
        <dbReference type="Proteomes" id="UP000182486"/>
    </source>
</evidence>
<evidence type="ECO:0000256" key="3">
    <source>
        <dbReference type="ARBA" id="ARBA00023163"/>
    </source>
</evidence>
<evidence type="ECO:0000256" key="1">
    <source>
        <dbReference type="ARBA" id="ARBA00023015"/>
    </source>
</evidence>
<dbReference type="RefSeq" id="WP_071808334.1">
    <property type="nucleotide sequence ID" value="NZ_MEIA01000438.1"/>
</dbReference>
<evidence type="ECO:0000259" key="5">
    <source>
        <dbReference type="PROSITE" id="PS50977"/>
    </source>
</evidence>
<reference evidence="6 7" key="1">
    <citation type="submission" date="2016-09" db="EMBL/GenBank/DDBJ databases">
        <title>Couchioplanes caeruleus draft genome sequence.</title>
        <authorList>
            <person name="Sheehan J."/>
            <person name="Caffrey P."/>
        </authorList>
    </citation>
    <scope>NUCLEOTIDE SEQUENCE [LARGE SCALE GENOMIC DNA]</scope>
    <source>
        <strain evidence="6 7">DSM 43634</strain>
    </source>
</reference>
<gene>
    <name evidence="6" type="ORF">BG844_28180</name>
</gene>
<dbReference type="InterPro" id="IPR036271">
    <property type="entry name" value="Tet_transcr_reg_TetR-rel_C_sf"/>
</dbReference>
<dbReference type="PANTHER" id="PTHR30055">
    <property type="entry name" value="HTH-TYPE TRANSCRIPTIONAL REGULATOR RUTR"/>
    <property type="match status" value="1"/>
</dbReference>
<keyword evidence="3" id="KW-0804">Transcription</keyword>
<feature type="DNA-binding region" description="H-T-H motif" evidence="4">
    <location>
        <begin position="37"/>
        <end position="56"/>
    </location>
</feature>
<dbReference type="InterPro" id="IPR050109">
    <property type="entry name" value="HTH-type_TetR-like_transc_reg"/>
</dbReference>
<dbReference type="InterPro" id="IPR001647">
    <property type="entry name" value="HTH_TetR"/>
</dbReference>
<dbReference type="PANTHER" id="PTHR30055:SF234">
    <property type="entry name" value="HTH-TYPE TRANSCRIPTIONAL REGULATOR BETI"/>
    <property type="match status" value="1"/>
</dbReference>